<feature type="compositionally biased region" description="Basic and acidic residues" evidence="1">
    <location>
        <begin position="1"/>
        <end position="12"/>
    </location>
</feature>
<evidence type="ECO:0000256" key="1">
    <source>
        <dbReference type="SAM" id="MobiDB-lite"/>
    </source>
</evidence>
<gene>
    <name evidence="2" type="ORF">TELCIR_11881</name>
</gene>
<dbReference type="EMBL" id="KZ348288">
    <property type="protein sequence ID" value="PIO66408.1"/>
    <property type="molecule type" value="Genomic_DNA"/>
</dbReference>
<feature type="region of interest" description="Disordered" evidence="1">
    <location>
        <begin position="36"/>
        <end position="77"/>
    </location>
</feature>
<name>A0A2G9U8A0_TELCI</name>
<proteinExistence type="predicted"/>
<dbReference type="Proteomes" id="UP000230423">
    <property type="component" value="Unassembled WGS sequence"/>
</dbReference>
<accession>A0A2G9U8A0</accession>
<reference evidence="2 3" key="1">
    <citation type="submission" date="2015-09" db="EMBL/GenBank/DDBJ databases">
        <title>Draft genome of the parasitic nematode Teladorsagia circumcincta isolate WARC Sus (inbred).</title>
        <authorList>
            <person name="Mitreva M."/>
        </authorList>
    </citation>
    <scope>NUCLEOTIDE SEQUENCE [LARGE SCALE GENOMIC DNA]</scope>
    <source>
        <strain evidence="2 3">S</strain>
    </source>
</reference>
<feature type="region of interest" description="Disordered" evidence="1">
    <location>
        <begin position="1"/>
        <end position="22"/>
    </location>
</feature>
<dbReference type="AlphaFoldDB" id="A0A2G9U8A0"/>
<evidence type="ECO:0000313" key="3">
    <source>
        <dbReference type="Proteomes" id="UP000230423"/>
    </source>
</evidence>
<organism evidence="2 3">
    <name type="scientific">Teladorsagia circumcincta</name>
    <name type="common">Brown stomach worm</name>
    <name type="synonym">Ostertagia circumcincta</name>
    <dbReference type="NCBI Taxonomy" id="45464"/>
    <lineage>
        <taxon>Eukaryota</taxon>
        <taxon>Metazoa</taxon>
        <taxon>Ecdysozoa</taxon>
        <taxon>Nematoda</taxon>
        <taxon>Chromadorea</taxon>
        <taxon>Rhabditida</taxon>
        <taxon>Rhabditina</taxon>
        <taxon>Rhabditomorpha</taxon>
        <taxon>Strongyloidea</taxon>
        <taxon>Trichostrongylidae</taxon>
        <taxon>Teladorsagia</taxon>
    </lineage>
</organism>
<evidence type="ECO:0000313" key="2">
    <source>
        <dbReference type="EMBL" id="PIO66408.1"/>
    </source>
</evidence>
<keyword evidence="3" id="KW-1185">Reference proteome</keyword>
<protein>
    <submittedName>
        <fullName evidence="2">Uncharacterized protein</fullName>
    </submittedName>
</protein>
<sequence length="77" mass="8692">MSDEEQQLKPVEESTATAFDPKLVAINMVNAAQAEDDALQKKLPPVDANQRKSEPILQRSKSHQSKKSSEYEHTQRN</sequence>
<feature type="compositionally biased region" description="Basic and acidic residues" evidence="1">
    <location>
        <begin position="67"/>
        <end position="77"/>
    </location>
</feature>